<organism evidence="1 2">
    <name type="scientific">Leucogyrophana mollusca</name>
    <dbReference type="NCBI Taxonomy" id="85980"/>
    <lineage>
        <taxon>Eukaryota</taxon>
        <taxon>Fungi</taxon>
        <taxon>Dikarya</taxon>
        <taxon>Basidiomycota</taxon>
        <taxon>Agaricomycotina</taxon>
        <taxon>Agaricomycetes</taxon>
        <taxon>Agaricomycetidae</taxon>
        <taxon>Boletales</taxon>
        <taxon>Boletales incertae sedis</taxon>
        <taxon>Leucogyrophana</taxon>
    </lineage>
</organism>
<sequence>MLAPKRQLLDLPFELIVSILRKLDARSLLRCCSVSHALNALIASSTELQYLIELALDGMHDGPPSTLSTADRLARLRQLRAAWAALALPPAVSVPMPGPCQAYELVAGVFAKTTTTTRTAPFATQFLATALPGVADPGWSLERDDLGVPTRDFAIDPSQDLIALVQLDRDDPPFVAQFMPPGDLRIHLRTLSTNAPHSGARVPVLHCAVPFPITGAFIQIVDDVVGMLFWAEPDGPRIILWNWVTGREIVDQTNSQLPPGTWDFSFLSSRAYMLTCATGHGSIEIFTFSGGEDESQPPSNSAPKSSPPPLVHVASLKMPPLQPDVHLVNFQTHTGPFVARGCVPAGVRAAFAASSPSSSSTSASPSNAASSTPSVASSTAPSASSSTTPSVPSSAPSASSSTPPSPTPPFTPSNTHRIHVVSTQYMRVGPAGMLDEGLGLGFGAFGVGGLGGVLGGGALGGVLGGGALGGVLGGGAGVAGGPGGAGGGGLGAGGGNLGAGAGGNLGGGAGGNLAAGVAGWANAGLTGVRPRFCLYVKGETLVGYVEEYWRRAAAGGGGGGVGASEREDEGGDSEEEGGDSKEEGGDSEVAWGPFEDLRWYSDDEEPDENEPDENEPGENEPGEDEPSHDEDDQNHHSPDPDHSAVHSPSHEIDSPSHEIDSTEGSIEDSTDRNSDSNSDSKNEEHENSEKSEHEHRPFPPLQVPWAQWGVLGTRMLHQQVAFQWLRYVHGQRVVVPVLHERGQVMQVLDFNVCNTVRQVRAFASVSSPYPDSGPGSPSPPSPGSQSQAHGQVQTQLQSQAQLQPQVQPQVQPQAQVQTQIQTHTTPSLIPPAHIFASAVVTALPYRVARRDAELGAYAGMMIDGERLVGVKYPAFSDGDMKHVHVFAL</sequence>
<evidence type="ECO:0000313" key="2">
    <source>
        <dbReference type="Proteomes" id="UP000790709"/>
    </source>
</evidence>
<accession>A0ACB8BKE0</accession>
<name>A0ACB8BKE0_9AGAM</name>
<gene>
    <name evidence="1" type="ORF">BV22DRAFT_1194726</name>
</gene>
<keyword evidence="2" id="KW-1185">Reference proteome</keyword>
<reference evidence="1" key="1">
    <citation type="journal article" date="2021" name="New Phytol.">
        <title>Evolutionary innovations through gain and loss of genes in the ectomycorrhizal Boletales.</title>
        <authorList>
            <person name="Wu G."/>
            <person name="Miyauchi S."/>
            <person name="Morin E."/>
            <person name="Kuo A."/>
            <person name="Drula E."/>
            <person name="Varga T."/>
            <person name="Kohler A."/>
            <person name="Feng B."/>
            <person name="Cao Y."/>
            <person name="Lipzen A."/>
            <person name="Daum C."/>
            <person name="Hundley H."/>
            <person name="Pangilinan J."/>
            <person name="Johnson J."/>
            <person name="Barry K."/>
            <person name="LaButti K."/>
            <person name="Ng V."/>
            <person name="Ahrendt S."/>
            <person name="Min B."/>
            <person name="Choi I.G."/>
            <person name="Park H."/>
            <person name="Plett J.M."/>
            <person name="Magnuson J."/>
            <person name="Spatafora J.W."/>
            <person name="Nagy L.G."/>
            <person name="Henrissat B."/>
            <person name="Grigoriev I.V."/>
            <person name="Yang Z.L."/>
            <person name="Xu J."/>
            <person name="Martin F.M."/>
        </authorList>
    </citation>
    <scope>NUCLEOTIDE SEQUENCE</scope>
    <source>
        <strain evidence="1">KUC20120723A-06</strain>
    </source>
</reference>
<evidence type="ECO:0000313" key="1">
    <source>
        <dbReference type="EMBL" id="KAH7925961.1"/>
    </source>
</evidence>
<dbReference type="Proteomes" id="UP000790709">
    <property type="component" value="Unassembled WGS sequence"/>
</dbReference>
<proteinExistence type="predicted"/>
<comment type="caution">
    <text evidence="1">The sequence shown here is derived from an EMBL/GenBank/DDBJ whole genome shotgun (WGS) entry which is preliminary data.</text>
</comment>
<dbReference type="EMBL" id="MU266391">
    <property type="protein sequence ID" value="KAH7925961.1"/>
    <property type="molecule type" value="Genomic_DNA"/>
</dbReference>
<protein>
    <submittedName>
        <fullName evidence="1">Uncharacterized protein</fullName>
    </submittedName>
</protein>